<dbReference type="Proteomes" id="UP001516023">
    <property type="component" value="Unassembled WGS sequence"/>
</dbReference>
<dbReference type="Gene3D" id="3.10.620.30">
    <property type="match status" value="1"/>
</dbReference>
<keyword evidence="3" id="KW-1185">Reference proteome</keyword>
<evidence type="ECO:0000313" key="2">
    <source>
        <dbReference type="EMBL" id="KAL3788728.1"/>
    </source>
</evidence>
<dbReference type="PANTHER" id="PTHR35532">
    <property type="entry name" value="SIMILAR TO POLYHYDROXYALKANOATE DEPOLYMERASE"/>
    <property type="match status" value="1"/>
</dbReference>
<name>A0ABD3PL32_9STRA</name>
<sequence>MDDVRTAMANYLWKNIMPYDVPRAISLGFNPSAATTPSSYVETQIAASEQLGSIQSPSRFLQQSLQTQPCVDGLSDGILNQTLHYSLLAKSMYPWADAIPKDIYIEFVVPYAIANEPRTDYRQLVFESMRESLKTWERPTTNRLQMVEQYDIQGTLKEVVKLINTRLWSILGRPNKPIVFQAGLTPRIYDPLSVIAYGHSSCTGLAVLLISALRTVGIAARLAGTPAWYGDEENGNHSWLEVYIPGDGGGQWIFLEPSPGIAEGDEDTANADDLDRDPCKRWFCKSDRFNGSTLVFATLYTRSELSLFYPMAWGVGDEGVIGLNRTDYYNSICGVCP</sequence>
<feature type="domain" description="Transglutaminase-like" evidence="1">
    <location>
        <begin position="194"/>
        <end position="259"/>
    </location>
</feature>
<comment type="caution">
    <text evidence="2">The sequence shown here is derived from an EMBL/GenBank/DDBJ whole genome shotgun (WGS) entry which is preliminary data.</text>
</comment>
<organism evidence="2 3">
    <name type="scientific">Cyclotella cryptica</name>
    <dbReference type="NCBI Taxonomy" id="29204"/>
    <lineage>
        <taxon>Eukaryota</taxon>
        <taxon>Sar</taxon>
        <taxon>Stramenopiles</taxon>
        <taxon>Ochrophyta</taxon>
        <taxon>Bacillariophyta</taxon>
        <taxon>Coscinodiscophyceae</taxon>
        <taxon>Thalassiosirophycidae</taxon>
        <taxon>Stephanodiscales</taxon>
        <taxon>Stephanodiscaceae</taxon>
        <taxon>Cyclotella</taxon>
    </lineage>
</organism>
<reference evidence="2 3" key="1">
    <citation type="journal article" date="2020" name="G3 (Bethesda)">
        <title>Improved Reference Genome for Cyclotella cryptica CCMP332, a Model for Cell Wall Morphogenesis, Salinity Adaptation, and Lipid Production in Diatoms (Bacillariophyta).</title>
        <authorList>
            <person name="Roberts W.R."/>
            <person name="Downey K.M."/>
            <person name="Ruck E.C."/>
            <person name="Traller J.C."/>
            <person name="Alverson A.J."/>
        </authorList>
    </citation>
    <scope>NUCLEOTIDE SEQUENCE [LARGE SCALE GENOMIC DNA]</scope>
    <source>
        <strain evidence="2 3">CCMP332</strain>
    </source>
</reference>
<dbReference type="InterPro" id="IPR038765">
    <property type="entry name" value="Papain-like_cys_pep_sf"/>
</dbReference>
<dbReference type="Pfam" id="PF01841">
    <property type="entry name" value="Transglut_core"/>
    <property type="match status" value="1"/>
</dbReference>
<gene>
    <name evidence="2" type="ORF">HJC23_012284</name>
</gene>
<protein>
    <recommendedName>
        <fullName evidence="1">Transglutaminase-like domain-containing protein</fullName>
    </recommendedName>
</protein>
<dbReference type="AlphaFoldDB" id="A0ABD3PL32"/>
<proteinExistence type="predicted"/>
<dbReference type="InterPro" id="IPR002931">
    <property type="entry name" value="Transglutaminase-like"/>
</dbReference>
<dbReference type="SMART" id="SM00460">
    <property type="entry name" value="TGc"/>
    <property type="match status" value="1"/>
</dbReference>
<dbReference type="PANTHER" id="PTHR35532:SF5">
    <property type="entry name" value="CARBOHYDRATE-BINDING DOMAIN-CONTAINING PROTEIN"/>
    <property type="match status" value="1"/>
</dbReference>
<evidence type="ECO:0000313" key="3">
    <source>
        <dbReference type="Proteomes" id="UP001516023"/>
    </source>
</evidence>
<dbReference type="EMBL" id="JABMIG020000152">
    <property type="protein sequence ID" value="KAL3788728.1"/>
    <property type="molecule type" value="Genomic_DNA"/>
</dbReference>
<accession>A0ABD3PL32</accession>
<evidence type="ECO:0000259" key="1">
    <source>
        <dbReference type="SMART" id="SM00460"/>
    </source>
</evidence>
<dbReference type="SUPFAM" id="SSF54001">
    <property type="entry name" value="Cysteine proteinases"/>
    <property type="match status" value="1"/>
</dbReference>